<gene>
    <name evidence="2" type="ORF">Q9313_27495</name>
</gene>
<evidence type="ECO:0000313" key="2">
    <source>
        <dbReference type="EMBL" id="WLS01127.1"/>
    </source>
</evidence>
<proteinExistence type="predicted"/>
<dbReference type="SUPFAM" id="SSF50199">
    <property type="entry name" value="Staphylococcal nuclease"/>
    <property type="match status" value="1"/>
</dbReference>
<geneLocation type="plasmid" evidence="2 3">
    <name>unnamed5</name>
</geneLocation>
<accession>A0AA50CVJ4</accession>
<organism evidence="2 3">
    <name type="scientific">Shinella sumterensis</name>
    <dbReference type="NCBI Taxonomy" id="1967501"/>
    <lineage>
        <taxon>Bacteria</taxon>
        <taxon>Pseudomonadati</taxon>
        <taxon>Pseudomonadota</taxon>
        <taxon>Alphaproteobacteria</taxon>
        <taxon>Hyphomicrobiales</taxon>
        <taxon>Rhizobiaceae</taxon>
        <taxon>Shinella</taxon>
    </lineage>
</organism>
<dbReference type="PROSITE" id="PS50830">
    <property type="entry name" value="TNASE_3"/>
    <property type="match status" value="1"/>
</dbReference>
<evidence type="ECO:0000313" key="3">
    <source>
        <dbReference type="Proteomes" id="UP001234585"/>
    </source>
</evidence>
<keyword evidence="3" id="KW-1185">Reference proteome</keyword>
<dbReference type="RefSeq" id="WP_306041421.1">
    <property type="nucleotide sequence ID" value="NZ_CP132307.1"/>
</dbReference>
<protein>
    <submittedName>
        <fullName evidence="2">Thermonuclease family protein</fullName>
    </submittedName>
</protein>
<dbReference type="EMBL" id="CP132307">
    <property type="protein sequence ID" value="WLS01127.1"/>
    <property type="molecule type" value="Genomic_DNA"/>
</dbReference>
<dbReference type="Pfam" id="PF00565">
    <property type="entry name" value="SNase"/>
    <property type="match status" value="1"/>
</dbReference>
<dbReference type="InterPro" id="IPR035437">
    <property type="entry name" value="SNase_OB-fold_sf"/>
</dbReference>
<dbReference type="Proteomes" id="UP001234585">
    <property type="component" value="Plasmid unnamed5"/>
</dbReference>
<feature type="domain" description="TNase-like" evidence="1">
    <location>
        <begin position="57"/>
        <end position="153"/>
    </location>
</feature>
<reference evidence="2 3" key="1">
    <citation type="submission" date="2023-08" db="EMBL/GenBank/DDBJ databases">
        <title>Pathogen: clinical or host-associated sample.</title>
        <authorList>
            <person name="Hergert J."/>
            <person name="Casey R."/>
            <person name="Wagner J."/>
            <person name="Young E.L."/>
            <person name="Oakeson K.F."/>
        </authorList>
    </citation>
    <scope>NUCLEOTIDE SEQUENCE [LARGE SCALE GENOMIC DNA]</scope>
    <source>
        <strain evidence="2 3">1760953</strain>
        <plasmid evidence="2 3">unnamed5</plasmid>
    </source>
</reference>
<dbReference type="AlphaFoldDB" id="A0AA50CVJ4"/>
<evidence type="ECO:0000259" key="1">
    <source>
        <dbReference type="PROSITE" id="PS50830"/>
    </source>
</evidence>
<dbReference type="InterPro" id="IPR016071">
    <property type="entry name" value="Staphylococal_nuclease_OB-fold"/>
</dbReference>
<dbReference type="Gene3D" id="2.40.50.90">
    <property type="match status" value="1"/>
</dbReference>
<sequence length="167" mass="18333">MKIVGTPLAVAAAVAAGVGWVMTGEGLGRSHRPASSVQSFSILASEQDGLYAQFTLCEHSARVNCVVDGDTFWFRGEKIRVADIDAPEISEPLCNAERQVGEVARDRLLDILNDGAFSLSTIGRDKDRYGRKLRTVWRSDLSLGEQLVVEGLAARWDAPRRNWCARD</sequence>
<name>A0AA50CVJ4_9HYPH</name>
<keyword evidence="2" id="KW-0614">Plasmid</keyword>